<sequence>MKKQEDFSAFCPEGAEFDDKMTSFVYTIPQQERVNVIQSRTNMLIYGTGIEDFGAVVYANNDWVRSYATTDSGSPGKGAPDILNRDFLRALTLATGRMVTTYKKQSGFWVGRAFITTNHHDASDTATEEQMKGWVGKTADVYTNAHQDAEHDECIQVTLAWWSTSNDFSIWVPASSDAVIAHSISVDSVVAINSEVAQEMFMNKTEVAMVGYNGEINDVQAWTESYIQHCIPTHKHAEVIEKLNKIPNAWKTILNPNCKSITSGRVQMFNLVGEVNICFVSLVAWFGSSGGPLVVIDESSKLCGKIFASVSGAEKNQPYNKMRVFSAEVVEKIKEFAK</sequence>
<evidence type="ECO:0000313" key="2">
    <source>
        <dbReference type="Proteomes" id="UP001431209"/>
    </source>
</evidence>
<protein>
    <submittedName>
        <fullName evidence="1">Methionine tRS</fullName>
    </submittedName>
</protein>
<accession>A0AAW2YYV4</accession>
<dbReference type="EMBL" id="JAOPGA020000806">
    <property type="protein sequence ID" value="KAL0482003.1"/>
    <property type="molecule type" value="Genomic_DNA"/>
</dbReference>
<name>A0AAW2YYV4_9EUKA</name>
<gene>
    <name evidence="1" type="ORF">AKO1_013144</name>
</gene>
<organism evidence="1 2">
    <name type="scientific">Acrasis kona</name>
    <dbReference type="NCBI Taxonomy" id="1008807"/>
    <lineage>
        <taxon>Eukaryota</taxon>
        <taxon>Discoba</taxon>
        <taxon>Heterolobosea</taxon>
        <taxon>Tetramitia</taxon>
        <taxon>Eutetramitia</taxon>
        <taxon>Acrasidae</taxon>
        <taxon>Acrasis</taxon>
    </lineage>
</organism>
<dbReference type="Proteomes" id="UP001431209">
    <property type="component" value="Unassembled WGS sequence"/>
</dbReference>
<comment type="caution">
    <text evidence="1">The sequence shown here is derived from an EMBL/GenBank/DDBJ whole genome shotgun (WGS) entry which is preliminary data.</text>
</comment>
<reference evidence="1 2" key="1">
    <citation type="submission" date="2024-03" db="EMBL/GenBank/DDBJ databases">
        <title>The Acrasis kona genome and developmental transcriptomes reveal deep origins of eukaryotic multicellular pathways.</title>
        <authorList>
            <person name="Sheikh S."/>
            <person name="Fu C.-J."/>
            <person name="Brown M.W."/>
            <person name="Baldauf S.L."/>
        </authorList>
    </citation>
    <scope>NUCLEOTIDE SEQUENCE [LARGE SCALE GENOMIC DNA]</scope>
    <source>
        <strain evidence="1 2">ATCC MYA-3509</strain>
    </source>
</reference>
<keyword evidence="2" id="KW-1185">Reference proteome</keyword>
<dbReference type="AlphaFoldDB" id="A0AAW2YYV4"/>
<proteinExistence type="predicted"/>
<evidence type="ECO:0000313" key="1">
    <source>
        <dbReference type="EMBL" id="KAL0482003.1"/>
    </source>
</evidence>